<dbReference type="Pfam" id="PF19086">
    <property type="entry name" value="Terpene_syn_C_2"/>
    <property type="match status" value="2"/>
</dbReference>
<comment type="cofactor">
    <cofactor evidence="2">
        <name>Mg(2+)</name>
        <dbReference type="ChEBI" id="CHEBI:18420"/>
    </cofactor>
</comment>
<evidence type="ECO:0000313" key="3">
    <source>
        <dbReference type="EMBL" id="GAA1715646.1"/>
    </source>
</evidence>
<comment type="caution">
    <text evidence="3">The sequence shown here is derived from an EMBL/GenBank/DDBJ whole genome shotgun (WGS) entry which is preliminary data.</text>
</comment>
<accession>A0ABN2J0W6</accession>
<dbReference type="PANTHER" id="PTHR35201">
    <property type="entry name" value="TERPENE SYNTHASE"/>
    <property type="match status" value="1"/>
</dbReference>
<dbReference type="Gene3D" id="1.10.600.10">
    <property type="entry name" value="Farnesyl Diphosphate Synthase"/>
    <property type="match status" value="2"/>
</dbReference>
<dbReference type="InterPro" id="IPR008949">
    <property type="entry name" value="Isoprenoid_synthase_dom_sf"/>
</dbReference>
<organism evidence="3 4">
    <name type="scientific">Fodinicola feengrottensis</name>
    <dbReference type="NCBI Taxonomy" id="435914"/>
    <lineage>
        <taxon>Bacteria</taxon>
        <taxon>Bacillati</taxon>
        <taxon>Actinomycetota</taxon>
        <taxon>Actinomycetes</taxon>
        <taxon>Mycobacteriales</taxon>
        <taxon>Fodinicola</taxon>
    </lineage>
</organism>
<dbReference type="EMBL" id="BAAANY010000040">
    <property type="protein sequence ID" value="GAA1715646.1"/>
    <property type="molecule type" value="Genomic_DNA"/>
</dbReference>
<dbReference type="SFLD" id="SFLDS00005">
    <property type="entry name" value="Isoprenoid_Synthase_Type_I"/>
    <property type="match status" value="2"/>
</dbReference>
<gene>
    <name evidence="3" type="ORF">GCM10009765_75560</name>
</gene>
<comment type="similarity">
    <text evidence="2">Belongs to the terpene synthase family.</text>
</comment>
<protein>
    <recommendedName>
        <fullName evidence="2">Terpene synthase</fullName>
        <ecNumber evidence="2">4.2.3.-</ecNumber>
    </recommendedName>
</protein>
<dbReference type="SUPFAM" id="SSF48576">
    <property type="entry name" value="Terpenoid synthases"/>
    <property type="match status" value="2"/>
</dbReference>
<keyword evidence="2" id="KW-0479">Metal-binding</keyword>
<dbReference type="SFLD" id="SFLDG01020">
    <property type="entry name" value="Terpene_Cyclase_Like_2"/>
    <property type="match status" value="2"/>
</dbReference>
<dbReference type="PANTHER" id="PTHR35201:SF4">
    <property type="entry name" value="BETA-PINACENE SYNTHASE-RELATED"/>
    <property type="match status" value="1"/>
</dbReference>
<keyword evidence="4" id="KW-1185">Reference proteome</keyword>
<dbReference type="Proteomes" id="UP001500618">
    <property type="component" value="Unassembled WGS sequence"/>
</dbReference>
<evidence type="ECO:0000256" key="2">
    <source>
        <dbReference type="RuleBase" id="RU366034"/>
    </source>
</evidence>
<evidence type="ECO:0000313" key="4">
    <source>
        <dbReference type="Proteomes" id="UP001500618"/>
    </source>
</evidence>
<keyword evidence="1 2" id="KW-0456">Lyase</keyword>
<evidence type="ECO:0000256" key="1">
    <source>
        <dbReference type="ARBA" id="ARBA00023239"/>
    </source>
</evidence>
<sequence length="734" mass="82948">MQAFTLPDFYLPYPARLNPHLERSRTHSTEWARQMGMLDAATPTGGLVWDEPALARMDYGLMCAYTHPDCDGPTLDLITDWYVWVFFFDDHFLELFKYSRDMAGAKAHLDRLELFMSDDPPAPENPAEAGLKDLWARTTPAMSRDWRRRFVTSTHNLMVESMWELENIDRGRIANPIEYVQMRRRVGGAPWSANLVEYAVGAEIPDAIAATRPMEVLRDTFSDSVHLRNDLFSYQREVREEGENSNAVLVFEKFFDCPTQEAADLVNDLMTSRLQQFETTALVEVPQLLADHGIAVDQQVGVGAYVKGLQDWQAGGHEWHATSSRYMNQATASDSDSALGLGLSGLGMSAATIRLGLRGRLRERAYQPYKPVGHLPLPDIYQPFPVRVSEHEAQARGGSLEWSRLMGFLDSVPGIQGGSMWDMSRLAGYDFAHCAARIHPDSSARDVRLNADWLTWGTYADDYFPYVFGASRDLLAARLQHERLALFMPVQADQPMPEPLNPVERGLADLWVRTAGPMAAQLRGVFQDAVLDMTESWLWELANQLGNRVPDPIDYVEMRRRTFGSALTQFLSRLSYLEIVPAEIFQHRVLHEMDTAAEDVGCFTNDLFSYQKEVEFDGEMHNIVVVVENFLNVDRVIARDIVARLLESRVRQFEQIAETDLPALLADSQLDEAARAALTKHAEDLKDWMSGILAWHQHTSRYGEKELRRGRVPSLAFSFLPSGIGTSAFGALTF</sequence>
<reference evidence="3 4" key="1">
    <citation type="journal article" date="2019" name="Int. J. Syst. Evol. Microbiol.">
        <title>The Global Catalogue of Microorganisms (GCM) 10K type strain sequencing project: providing services to taxonomists for standard genome sequencing and annotation.</title>
        <authorList>
            <consortium name="The Broad Institute Genomics Platform"/>
            <consortium name="The Broad Institute Genome Sequencing Center for Infectious Disease"/>
            <person name="Wu L."/>
            <person name="Ma J."/>
        </authorList>
    </citation>
    <scope>NUCLEOTIDE SEQUENCE [LARGE SCALE GENOMIC DNA]</scope>
    <source>
        <strain evidence="3 4">JCM 14718</strain>
    </source>
</reference>
<proteinExistence type="inferred from homology"/>
<name>A0ABN2J0W6_9ACTN</name>
<dbReference type="InterPro" id="IPR034686">
    <property type="entry name" value="Terpene_cyclase-like_2"/>
</dbReference>
<dbReference type="EC" id="4.2.3.-" evidence="2"/>
<keyword evidence="2" id="KW-0460">Magnesium</keyword>